<reference evidence="1 2" key="2">
    <citation type="submission" date="2008-10" db="EMBL/GenBank/DDBJ databases">
        <authorList>
            <person name="Fulton L."/>
            <person name="Clifton S."/>
            <person name="Fulton B."/>
            <person name="Xu J."/>
            <person name="Minx P."/>
            <person name="Pepin K.H."/>
            <person name="Johnson M."/>
            <person name="Bhonagiri V."/>
            <person name="Nash W.E."/>
            <person name="Mardis E.R."/>
            <person name="Wilson R.K."/>
        </authorList>
    </citation>
    <scope>NUCLEOTIDE SEQUENCE [LARGE SCALE GENOMIC DNA]</scope>
    <source>
        <strain evidence="1 2">ATCC 29098</strain>
    </source>
</reference>
<gene>
    <name evidence="1" type="ORF">DESPIG_02875</name>
</gene>
<evidence type="ECO:0000313" key="1">
    <source>
        <dbReference type="EMBL" id="EEB32256.1"/>
    </source>
</evidence>
<accession>B6WXP7</accession>
<comment type="caution">
    <text evidence="1">The sequence shown here is derived from an EMBL/GenBank/DDBJ whole genome shotgun (WGS) entry which is preliminary data.</text>
</comment>
<proteinExistence type="predicted"/>
<dbReference type="HOGENOM" id="CLU_2117078_0_0_7"/>
<sequence length="114" mass="13172">MVVSKGLPLLLPLKAHKNSILQSLGFQLMKAVARQNLVQHLLQLIPLPSIAKLVKIFHDRFRLRGLWQRCENRDHRIPPGDDPPAYSGFAVLSQELTYFYMKILIFLYPCKFTV</sequence>
<name>B6WXP7_9BACT</name>
<dbReference type="EMBL" id="ABXU01000083">
    <property type="protein sequence ID" value="EEB32256.1"/>
    <property type="molecule type" value="Genomic_DNA"/>
</dbReference>
<dbReference type="Proteomes" id="UP000003676">
    <property type="component" value="Unassembled WGS sequence"/>
</dbReference>
<organism evidence="1 2">
    <name type="scientific">Desulfovibrio piger ATCC 29098</name>
    <dbReference type="NCBI Taxonomy" id="411464"/>
    <lineage>
        <taxon>Bacteria</taxon>
        <taxon>Pseudomonadati</taxon>
        <taxon>Thermodesulfobacteriota</taxon>
        <taxon>Desulfovibrionia</taxon>
        <taxon>Desulfovibrionales</taxon>
        <taxon>Desulfovibrionaceae</taxon>
        <taxon>Desulfovibrio</taxon>
    </lineage>
</organism>
<evidence type="ECO:0000313" key="2">
    <source>
        <dbReference type="Proteomes" id="UP000003676"/>
    </source>
</evidence>
<protein>
    <submittedName>
        <fullName evidence="1">Uncharacterized protein</fullName>
    </submittedName>
</protein>
<reference evidence="1 2" key="1">
    <citation type="submission" date="2008-10" db="EMBL/GenBank/DDBJ databases">
        <title>Draft genome sequence of Desulvovibrio piger (ATCC 29098).</title>
        <authorList>
            <person name="Sudarsanam P."/>
            <person name="Ley R."/>
            <person name="Guruge J."/>
            <person name="Turnbaugh P.J."/>
            <person name="Mahowald M."/>
            <person name="Liep D."/>
            <person name="Gordon J."/>
        </authorList>
    </citation>
    <scope>NUCLEOTIDE SEQUENCE [LARGE SCALE GENOMIC DNA]</scope>
    <source>
        <strain evidence="1 2">ATCC 29098</strain>
    </source>
</reference>
<dbReference type="AlphaFoldDB" id="B6WXP7"/>